<dbReference type="SUPFAM" id="SSF81698">
    <property type="entry name" value="FF domain"/>
    <property type="match status" value="4"/>
</dbReference>
<dbReference type="Gene3D" id="1.10.10.440">
    <property type="entry name" value="FF domain"/>
    <property type="match status" value="5"/>
</dbReference>
<dbReference type="SUPFAM" id="SSF51045">
    <property type="entry name" value="WW domain"/>
    <property type="match status" value="2"/>
</dbReference>
<feature type="compositionally biased region" description="Basic residues" evidence="3">
    <location>
        <begin position="708"/>
        <end position="720"/>
    </location>
</feature>
<evidence type="ECO:0000256" key="3">
    <source>
        <dbReference type="SAM" id="MobiDB-lite"/>
    </source>
</evidence>
<dbReference type="RefSeq" id="XP_025417991.1">
    <property type="nucleotide sequence ID" value="XM_025562206.1"/>
</dbReference>
<dbReference type="Pfam" id="PF00397">
    <property type="entry name" value="WW"/>
    <property type="match status" value="2"/>
</dbReference>
<dbReference type="Proteomes" id="UP000694846">
    <property type="component" value="Unplaced"/>
</dbReference>
<feature type="domain" description="FF" evidence="5">
    <location>
        <begin position="247"/>
        <end position="301"/>
    </location>
</feature>
<feature type="domain" description="FF" evidence="5">
    <location>
        <begin position="597"/>
        <end position="651"/>
    </location>
</feature>
<evidence type="ECO:0000259" key="4">
    <source>
        <dbReference type="PROSITE" id="PS50020"/>
    </source>
</evidence>
<dbReference type="PROSITE" id="PS50020">
    <property type="entry name" value="WW_DOMAIN_2"/>
    <property type="match status" value="2"/>
</dbReference>
<dbReference type="SMART" id="SM00441">
    <property type="entry name" value="FF"/>
    <property type="match status" value="4"/>
</dbReference>
<dbReference type="PANTHER" id="PTHR11864:SF0">
    <property type="entry name" value="PRP40 PRE-MRNA PROCESSING FACTOR 40 HOMOLOG A (YEAST)"/>
    <property type="match status" value="1"/>
</dbReference>
<sequence length="775" mass="90005">MESPNSAAQLNTRIAPPMIPPPAYPPPSSQMGFPPGAIPPGFMAAAPMGIGPPGIPPPFMPPYGMNMPGEIVGAPVSFAKSIPQPLTDETKPPSDWTEHKAPDGRSYYYNSVTKQSSWDKPNELKSKAELLLEQSPWKEYKSDTGAIYYHNINTKESSWTVPPELEELKLKLASEHEIQVPLTQQAIELPIDRGSDSLDSGSAMDQAMAATLASIAVPDENRPTNHISGKGSKNKNQIPDVPILKNKQELIDAFKELLKKKNIPSNASWDQTVKIISRDPLYPQVKKLNEKRQLFNAYKTQRQKDEKDEHRLKAKKAKEDLEKFLMKNEDVTSKTKYYRLEEKYEHLDIWRNVSEIDRRDVYDDVMFNLAKREKEDSKLQKKRNMKQLAAVLDSMTLVDHTTTWYQVQEMLLNNQNFVNDPKLLGMEKEDALTVFQDHIRELEKEEEHDKERERRRRKQQERKNRDNFGMFLEELHQQGKLTSVSLWKELYPIISTDIRFSALLGQPGSTALDLFKFYVEDLKSRFHEEKKIIKEILKENSFEVDVNTTFEEFARVICLDKRSETLDAGNVKLTYHGLIEKAEGREKERLREENRRQRKLETAFRTLLKEMDVDYKSNWDDVRGQIENHQAFQAITLESERLRIFKEFQVDTEEVCNHHHSKMKKSKKNKKHKKKSRSKSFDSSDSDHKYRKKSKDDSPEIISDSESRRRRNKKSKRKKHSESPLNRSRSRSSSLRRPDFDEIKSKKNLKSAELSDDDLEAKRKALLAQLHDEMN</sequence>
<dbReference type="Pfam" id="PF25432">
    <property type="entry name" value="FF_PRPF40A"/>
    <property type="match status" value="1"/>
</dbReference>
<feature type="compositionally biased region" description="Polar residues" evidence="3">
    <location>
        <begin position="1"/>
        <end position="12"/>
    </location>
</feature>
<dbReference type="EMBL" id="GGMS01008996">
    <property type="protein sequence ID" value="MBY78199.1"/>
    <property type="molecule type" value="Transcribed_RNA"/>
</dbReference>
<evidence type="ECO:0000256" key="2">
    <source>
        <dbReference type="SAM" id="Coils"/>
    </source>
</evidence>
<dbReference type="InterPro" id="IPR036020">
    <property type="entry name" value="WW_dom_sf"/>
</dbReference>
<proteinExistence type="predicted"/>
<dbReference type="FunFam" id="1.10.10.440:FF:000003">
    <property type="entry name" value="Pre-mRNA processing factor 40 homolog A"/>
    <property type="match status" value="1"/>
</dbReference>
<feature type="compositionally biased region" description="Basic residues" evidence="3">
    <location>
        <begin position="658"/>
        <end position="678"/>
    </location>
</feature>
<keyword evidence="1" id="KW-0677">Repeat</keyword>
<evidence type="ECO:0000313" key="6">
    <source>
        <dbReference type="EMBL" id="MBY78199.1"/>
    </source>
</evidence>
<dbReference type="OrthoDB" id="187617at2759"/>
<dbReference type="GO" id="GO:0045292">
    <property type="term" value="P:mRNA cis splicing, via spliceosome"/>
    <property type="evidence" value="ECO:0007669"/>
    <property type="project" value="InterPro"/>
</dbReference>
<feature type="region of interest" description="Disordered" evidence="3">
    <location>
        <begin position="82"/>
        <end position="103"/>
    </location>
</feature>
<keyword evidence="2" id="KW-0175">Coiled coil</keyword>
<name>A0A2S2QKB3_9HEMI</name>
<feature type="domain" description="WW" evidence="4">
    <location>
        <begin position="90"/>
        <end position="123"/>
    </location>
</feature>
<evidence type="ECO:0000313" key="7">
    <source>
        <dbReference type="Proteomes" id="UP000694846"/>
    </source>
</evidence>
<dbReference type="InterPro" id="IPR001202">
    <property type="entry name" value="WW_dom"/>
</dbReference>
<dbReference type="InterPro" id="IPR002713">
    <property type="entry name" value="FF_domain"/>
</dbReference>
<evidence type="ECO:0000313" key="8">
    <source>
        <dbReference type="RefSeq" id="XP_025417991.1"/>
    </source>
</evidence>
<organism evidence="6">
    <name type="scientific">Sipha flava</name>
    <name type="common">yellow sugarcane aphid</name>
    <dbReference type="NCBI Taxonomy" id="143950"/>
    <lineage>
        <taxon>Eukaryota</taxon>
        <taxon>Metazoa</taxon>
        <taxon>Ecdysozoa</taxon>
        <taxon>Arthropoda</taxon>
        <taxon>Hexapoda</taxon>
        <taxon>Insecta</taxon>
        <taxon>Pterygota</taxon>
        <taxon>Neoptera</taxon>
        <taxon>Paraneoptera</taxon>
        <taxon>Hemiptera</taxon>
        <taxon>Sternorrhyncha</taxon>
        <taxon>Aphidomorpha</taxon>
        <taxon>Aphidoidea</taxon>
        <taxon>Aphididae</taxon>
        <taxon>Sipha</taxon>
    </lineage>
</organism>
<accession>A0A2S2QKB3</accession>
<feature type="compositionally biased region" description="Basic and acidic residues" evidence="3">
    <location>
        <begin position="736"/>
        <end position="745"/>
    </location>
</feature>
<dbReference type="AlphaFoldDB" id="A0A2S2QKB3"/>
<reference evidence="8" key="2">
    <citation type="submission" date="2025-04" db="UniProtKB">
        <authorList>
            <consortium name="RefSeq"/>
        </authorList>
    </citation>
    <scope>IDENTIFICATION</scope>
    <source>
        <tissue evidence="8">Whole body</tissue>
    </source>
</reference>
<feature type="domain" description="FF" evidence="5">
    <location>
        <begin position="460"/>
        <end position="521"/>
    </location>
</feature>
<dbReference type="PROSITE" id="PS01159">
    <property type="entry name" value="WW_DOMAIN_1"/>
    <property type="match status" value="2"/>
</dbReference>
<feature type="coiled-coil region" evidence="2">
    <location>
        <begin position="300"/>
        <end position="334"/>
    </location>
</feature>
<evidence type="ECO:0000259" key="5">
    <source>
        <dbReference type="PROSITE" id="PS51676"/>
    </source>
</evidence>
<feature type="domain" description="WW" evidence="4">
    <location>
        <begin position="134"/>
        <end position="164"/>
    </location>
</feature>
<dbReference type="InterPro" id="IPR039726">
    <property type="entry name" value="Prp40-like"/>
</dbReference>
<keyword evidence="7" id="KW-1185">Reference proteome</keyword>
<dbReference type="Pfam" id="PF01846">
    <property type="entry name" value="FF"/>
    <property type="match status" value="3"/>
</dbReference>
<reference evidence="6" key="1">
    <citation type="submission" date="2018-04" db="EMBL/GenBank/DDBJ databases">
        <title>Transcriptome assembly of Sipha flava.</title>
        <authorList>
            <person name="Scully E.D."/>
            <person name="Geib S.M."/>
            <person name="Palmer N.A."/>
            <person name="Koch K."/>
            <person name="Bradshaw J."/>
            <person name="Heng-Moss T."/>
            <person name="Sarath G."/>
        </authorList>
    </citation>
    <scope>NUCLEOTIDE SEQUENCE</scope>
</reference>
<dbReference type="SMART" id="SM00456">
    <property type="entry name" value="WW"/>
    <property type="match status" value="2"/>
</dbReference>
<feature type="compositionally biased region" description="Pro residues" evidence="3">
    <location>
        <begin position="17"/>
        <end position="28"/>
    </location>
</feature>
<dbReference type="GO" id="GO:0005685">
    <property type="term" value="C:U1 snRNP"/>
    <property type="evidence" value="ECO:0007669"/>
    <property type="project" value="TreeGrafter"/>
</dbReference>
<evidence type="ECO:0000256" key="1">
    <source>
        <dbReference type="ARBA" id="ARBA00022737"/>
    </source>
</evidence>
<dbReference type="GO" id="GO:0003723">
    <property type="term" value="F:RNA binding"/>
    <property type="evidence" value="ECO:0007669"/>
    <property type="project" value="TreeGrafter"/>
</dbReference>
<protein>
    <submittedName>
        <fullName evidence="6">Pre-mRNA-processing factor 40 B</fullName>
    </submittedName>
    <submittedName>
        <fullName evidence="8">Pre-mRNA-processing factor 40 homolog B</fullName>
    </submittedName>
</protein>
<feature type="compositionally biased region" description="Basic and acidic residues" evidence="3">
    <location>
        <begin position="88"/>
        <end position="103"/>
    </location>
</feature>
<feature type="region of interest" description="Disordered" evidence="3">
    <location>
        <begin position="220"/>
        <end position="239"/>
    </location>
</feature>
<dbReference type="Gene3D" id="2.20.70.10">
    <property type="match status" value="2"/>
</dbReference>
<dbReference type="CDD" id="cd00201">
    <property type="entry name" value="WW"/>
    <property type="match status" value="2"/>
</dbReference>
<dbReference type="InterPro" id="IPR036517">
    <property type="entry name" value="FF_domain_sf"/>
</dbReference>
<dbReference type="FunFam" id="1.10.10.440:FF:000002">
    <property type="entry name" value="pre-mRNA-processing factor 40 homolog A isoform X1"/>
    <property type="match status" value="1"/>
</dbReference>
<feature type="region of interest" description="Disordered" evidence="3">
    <location>
        <begin position="1"/>
        <end position="36"/>
    </location>
</feature>
<dbReference type="GO" id="GO:0071004">
    <property type="term" value="C:U2-type prespliceosome"/>
    <property type="evidence" value="ECO:0007669"/>
    <property type="project" value="TreeGrafter"/>
</dbReference>
<dbReference type="PANTHER" id="PTHR11864">
    <property type="entry name" value="PRE-MRNA-PROCESSING PROTEIN PRP40"/>
    <property type="match status" value="1"/>
</dbReference>
<feature type="region of interest" description="Disordered" evidence="3">
    <location>
        <begin position="655"/>
        <end position="759"/>
    </location>
</feature>
<feature type="compositionally biased region" description="Basic and acidic residues" evidence="3">
    <location>
        <begin position="679"/>
        <end position="698"/>
    </location>
</feature>
<dbReference type="PROSITE" id="PS51676">
    <property type="entry name" value="FF"/>
    <property type="match status" value="3"/>
</dbReference>
<gene>
    <name evidence="6" type="primary">Prpf40b</name>
    <name evidence="8" type="synonym">LOC112688817</name>
    <name evidence="6" type="ORF">g.142028</name>
</gene>